<evidence type="ECO:0000313" key="1">
    <source>
        <dbReference type="EMBL" id="KAI8547151.1"/>
    </source>
</evidence>
<gene>
    <name evidence="1" type="ORF">RHMOL_Rhmol07G0172800</name>
</gene>
<sequence length="132" mass="15045">MQEPMQAAPIPRLLVDAKTPKLQLNGFLKRKAKKKAGEAGGARMWFDWFGQSELIECNKSTIIKRLSILDRDLRILGPSSLTPPIAWTIFAKYMPQKERDAIIKEFRDGDTCDLITTDVWARWLDAQGLDVQ</sequence>
<protein>
    <submittedName>
        <fullName evidence="1">Uncharacterized protein</fullName>
    </submittedName>
</protein>
<keyword evidence="2" id="KW-1185">Reference proteome</keyword>
<proteinExistence type="predicted"/>
<accession>A0ACC0N1L4</accession>
<evidence type="ECO:0000313" key="2">
    <source>
        <dbReference type="Proteomes" id="UP001062846"/>
    </source>
</evidence>
<dbReference type="Proteomes" id="UP001062846">
    <property type="component" value="Chromosome 7"/>
</dbReference>
<comment type="caution">
    <text evidence="1">The sequence shown here is derived from an EMBL/GenBank/DDBJ whole genome shotgun (WGS) entry which is preliminary data.</text>
</comment>
<organism evidence="1 2">
    <name type="scientific">Rhododendron molle</name>
    <name type="common">Chinese azalea</name>
    <name type="synonym">Azalea mollis</name>
    <dbReference type="NCBI Taxonomy" id="49168"/>
    <lineage>
        <taxon>Eukaryota</taxon>
        <taxon>Viridiplantae</taxon>
        <taxon>Streptophyta</taxon>
        <taxon>Embryophyta</taxon>
        <taxon>Tracheophyta</taxon>
        <taxon>Spermatophyta</taxon>
        <taxon>Magnoliopsida</taxon>
        <taxon>eudicotyledons</taxon>
        <taxon>Gunneridae</taxon>
        <taxon>Pentapetalae</taxon>
        <taxon>asterids</taxon>
        <taxon>Ericales</taxon>
        <taxon>Ericaceae</taxon>
        <taxon>Ericoideae</taxon>
        <taxon>Rhodoreae</taxon>
        <taxon>Rhododendron</taxon>
    </lineage>
</organism>
<dbReference type="EMBL" id="CM046394">
    <property type="protein sequence ID" value="KAI8547151.1"/>
    <property type="molecule type" value="Genomic_DNA"/>
</dbReference>
<reference evidence="1" key="1">
    <citation type="submission" date="2022-02" db="EMBL/GenBank/DDBJ databases">
        <title>Plant Genome Project.</title>
        <authorList>
            <person name="Zhang R.-G."/>
        </authorList>
    </citation>
    <scope>NUCLEOTIDE SEQUENCE</scope>
    <source>
        <strain evidence="1">AT1</strain>
    </source>
</reference>
<name>A0ACC0N1L4_RHOML</name>